<evidence type="ECO:0000256" key="1">
    <source>
        <dbReference type="ARBA" id="ARBA00010617"/>
    </source>
</evidence>
<dbReference type="InterPro" id="IPR001128">
    <property type="entry name" value="Cyt_P450"/>
</dbReference>
<organism evidence="3 4">
    <name type="scientific">Frankia casuarinae (strain DSM 45818 / CECT 9043 / HFP020203 / CcI3)</name>
    <dbReference type="NCBI Taxonomy" id="106370"/>
    <lineage>
        <taxon>Bacteria</taxon>
        <taxon>Bacillati</taxon>
        <taxon>Actinomycetota</taxon>
        <taxon>Actinomycetes</taxon>
        <taxon>Frankiales</taxon>
        <taxon>Frankiaceae</taxon>
        <taxon>Frankia</taxon>
    </lineage>
</organism>
<dbReference type="SUPFAM" id="SSF48264">
    <property type="entry name" value="Cytochrome P450"/>
    <property type="match status" value="1"/>
</dbReference>
<gene>
    <name evidence="3" type="ordered locus">Francci3_2042</name>
</gene>
<keyword evidence="2" id="KW-0408">Iron</keyword>
<evidence type="ECO:0000313" key="3">
    <source>
        <dbReference type="EMBL" id="ABD11416.1"/>
    </source>
</evidence>
<dbReference type="InterPro" id="IPR036396">
    <property type="entry name" value="Cyt_P450_sf"/>
</dbReference>
<keyword evidence="2" id="KW-0479">Metal-binding</keyword>
<dbReference type="GO" id="GO:0004497">
    <property type="term" value="F:monooxygenase activity"/>
    <property type="evidence" value="ECO:0007669"/>
    <property type="project" value="UniProtKB-KW"/>
</dbReference>
<dbReference type="Pfam" id="PF00067">
    <property type="entry name" value="p450"/>
    <property type="match status" value="1"/>
</dbReference>
<dbReference type="HOGENOM" id="CLU_033716_2_0_11"/>
<dbReference type="PROSITE" id="PS00086">
    <property type="entry name" value="CYTOCHROME_P450"/>
    <property type="match status" value="1"/>
</dbReference>
<dbReference type="RefSeq" id="WP_011436472.1">
    <property type="nucleotide sequence ID" value="NC_007777.1"/>
</dbReference>
<keyword evidence="2" id="KW-0503">Monooxygenase</keyword>
<proteinExistence type="inferred from homology"/>
<dbReference type="GO" id="GO:0020037">
    <property type="term" value="F:heme binding"/>
    <property type="evidence" value="ECO:0007669"/>
    <property type="project" value="InterPro"/>
</dbReference>
<keyword evidence="2" id="KW-0349">Heme</keyword>
<evidence type="ECO:0000256" key="2">
    <source>
        <dbReference type="RuleBase" id="RU000461"/>
    </source>
</evidence>
<comment type="similarity">
    <text evidence="1 2">Belongs to the cytochrome P450 family.</text>
</comment>
<dbReference type="AlphaFoldDB" id="Q2JBC6"/>
<dbReference type="GO" id="GO:0016705">
    <property type="term" value="F:oxidoreductase activity, acting on paired donors, with incorporation or reduction of molecular oxygen"/>
    <property type="evidence" value="ECO:0007669"/>
    <property type="project" value="InterPro"/>
</dbReference>
<dbReference type="PANTHER" id="PTHR46696:SF1">
    <property type="entry name" value="CYTOCHROME P450 YJIB-RELATED"/>
    <property type="match status" value="1"/>
</dbReference>
<dbReference type="Proteomes" id="UP000001937">
    <property type="component" value="Chromosome"/>
</dbReference>
<name>Q2JBC6_FRACC</name>
<dbReference type="EMBL" id="CP000249">
    <property type="protein sequence ID" value="ABD11416.1"/>
    <property type="molecule type" value="Genomic_DNA"/>
</dbReference>
<keyword evidence="2" id="KW-0560">Oxidoreductase</keyword>
<sequence length="420" mass="44876">MRNTAPRASKGPNQLLTTLLATLPRPDPFPLYAELHQQGESFRSPLGTVYLVSHARCSESLRDPRLAVEDAALRARHRPGWADEAWSPFFDSLLFLNGADHRAVKTVAQSLLVPRALRLLEEGLETATDEVLGALAGAAKAGEAIDVCHDVAWPLQLYTLSTFLGVGPGELDFLPGLMPRLVVLGSPLMWHSADDAKHAAEASRTLVAFFKRIIEQRSELAARLGARWEHGLVHRLLASADAGGLDTSDVLATLVAVVVAGVETTIGLIANAVVEILRDPRGTDFGDLRGPDSTPFVEEVIRLAAPIHIVGRRALESGTVVAGHEVPAGAHVVLLLGAALRDPAMFPEPNQIDPTRAAGSSLAFGSGPHYCLGAALARIQLRAVVGGLFTRYPQLRLSGEPQLGRHLNPHSYSSVPVLLA</sequence>
<dbReference type="InterPro" id="IPR002397">
    <property type="entry name" value="Cyt_P450_B"/>
</dbReference>
<reference evidence="3 4" key="1">
    <citation type="journal article" date="2007" name="Genome Res.">
        <title>Genome characteristics of facultatively symbiotic Frankia sp. strains reflect host range and host plant biogeography.</title>
        <authorList>
            <person name="Normand P."/>
            <person name="Lapierre P."/>
            <person name="Tisa L.S."/>
            <person name="Gogarten J.P."/>
            <person name="Alloisio N."/>
            <person name="Bagnarol E."/>
            <person name="Bassi C.A."/>
            <person name="Berry A.M."/>
            <person name="Bickhart D.M."/>
            <person name="Choisne N."/>
            <person name="Couloux A."/>
            <person name="Cournoyer B."/>
            <person name="Cruveiller S."/>
            <person name="Daubin V."/>
            <person name="Demange N."/>
            <person name="Francino M.P."/>
            <person name="Goltsman E."/>
            <person name="Huang Y."/>
            <person name="Kopp O.R."/>
            <person name="Labarre L."/>
            <person name="Lapidus A."/>
            <person name="Lavire C."/>
            <person name="Marechal J."/>
            <person name="Martinez M."/>
            <person name="Mastronunzio J.E."/>
            <person name="Mullin B.C."/>
            <person name="Niemann J."/>
            <person name="Pujic P."/>
            <person name="Rawnsley T."/>
            <person name="Rouy Z."/>
            <person name="Schenowitz C."/>
            <person name="Sellstedt A."/>
            <person name="Tavares F."/>
            <person name="Tomkins J.P."/>
            <person name="Vallenet D."/>
            <person name="Valverde C."/>
            <person name="Wall L.G."/>
            <person name="Wang Y."/>
            <person name="Medigue C."/>
            <person name="Benson D.R."/>
        </authorList>
    </citation>
    <scope>NUCLEOTIDE SEQUENCE [LARGE SCALE GENOMIC DNA]</scope>
    <source>
        <strain evidence="4">DSM 45818 / CECT 9043 / CcI3</strain>
    </source>
</reference>
<dbReference type="STRING" id="106370.Francci3_2042"/>
<dbReference type="PRINTS" id="PR00385">
    <property type="entry name" value="P450"/>
</dbReference>
<dbReference type="PRINTS" id="PR00359">
    <property type="entry name" value="BP450"/>
</dbReference>
<dbReference type="InterPro" id="IPR017972">
    <property type="entry name" value="Cyt_P450_CS"/>
</dbReference>
<dbReference type="eggNOG" id="COG2124">
    <property type="taxonomic scope" value="Bacteria"/>
</dbReference>
<dbReference type="GO" id="GO:0005506">
    <property type="term" value="F:iron ion binding"/>
    <property type="evidence" value="ECO:0007669"/>
    <property type="project" value="InterPro"/>
</dbReference>
<dbReference type="KEGG" id="fra:Francci3_2042"/>
<evidence type="ECO:0000313" key="4">
    <source>
        <dbReference type="Proteomes" id="UP000001937"/>
    </source>
</evidence>
<dbReference type="Gene3D" id="1.10.630.10">
    <property type="entry name" value="Cytochrome P450"/>
    <property type="match status" value="1"/>
</dbReference>
<dbReference type="PANTHER" id="PTHR46696">
    <property type="entry name" value="P450, PUTATIVE (EUROFUNG)-RELATED"/>
    <property type="match status" value="1"/>
</dbReference>
<dbReference type="PhylomeDB" id="Q2JBC6"/>
<protein>
    <submittedName>
        <fullName evidence="3">Cytochrome P450</fullName>
    </submittedName>
</protein>
<accession>Q2JBC6</accession>
<keyword evidence="4" id="KW-1185">Reference proteome</keyword>